<dbReference type="OrthoDB" id="1461976at2759"/>
<dbReference type="GO" id="GO:0006629">
    <property type="term" value="P:lipid metabolic process"/>
    <property type="evidence" value="ECO:0007669"/>
    <property type="project" value="InterPro"/>
</dbReference>
<keyword evidence="2" id="KW-0472">Membrane</keyword>
<organism evidence="4 5">
    <name type="scientific">Caenorhabditis angaria</name>
    <dbReference type="NCBI Taxonomy" id="860376"/>
    <lineage>
        <taxon>Eukaryota</taxon>
        <taxon>Metazoa</taxon>
        <taxon>Ecdysozoa</taxon>
        <taxon>Nematoda</taxon>
        <taxon>Chromadorea</taxon>
        <taxon>Rhabditida</taxon>
        <taxon>Rhabditina</taxon>
        <taxon>Rhabditomorpha</taxon>
        <taxon>Rhabditoidea</taxon>
        <taxon>Rhabditidae</taxon>
        <taxon>Peloderinae</taxon>
        <taxon>Caenorhabditis</taxon>
    </lineage>
</organism>
<evidence type="ECO:0000256" key="1">
    <source>
        <dbReference type="SAM" id="MobiDB-lite"/>
    </source>
</evidence>
<evidence type="ECO:0000313" key="4">
    <source>
        <dbReference type="EMBL" id="CAI5447097.1"/>
    </source>
</evidence>
<dbReference type="EMBL" id="CANHGI010000004">
    <property type="protein sequence ID" value="CAI5447097.1"/>
    <property type="molecule type" value="Genomic_DNA"/>
</dbReference>
<keyword evidence="2" id="KW-1133">Transmembrane helix</keyword>
<feature type="transmembrane region" description="Helical" evidence="2">
    <location>
        <begin position="253"/>
        <end position="273"/>
    </location>
</feature>
<evidence type="ECO:0000256" key="2">
    <source>
        <dbReference type="SAM" id="Phobius"/>
    </source>
</evidence>
<dbReference type="InterPro" id="IPR005804">
    <property type="entry name" value="FA_desaturase_dom"/>
</dbReference>
<comment type="caution">
    <text evidence="4">The sequence shown here is derived from an EMBL/GenBank/DDBJ whole genome shotgun (WGS) entry which is preliminary data.</text>
</comment>
<feature type="domain" description="Fatty acid desaturase" evidence="3">
    <location>
        <begin position="97"/>
        <end position="345"/>
    </location>
</feature>
<sequence length="395" mass="45651">MVAHSSDGLTATTTPQVNGGTSPKIAQKQNGDAIPPTTAKNLPKLPTVDEFRRAIPAHCFERSLVTSTRYLIQDFAALGVLYYLLPYFENFGGLFGYFVWNCLMGVFGFALFVVGHDCLHGSFSDNQTINDIIGHIAFSPIFSPYFPWQKSHKLHHSFTNHIDKDHGHVWVQDKDYVTWPWWKKAFNPIPFSGWLKWFPVYTVFGYCDGSHFYPFSSLFVRNSERIQCVVSGLSCAFCAYLALQIAGSYSNWFYYYWVPLSFFGLMLVIVTYLQHTDDVAEVYEADEWSFVRGQTQTIDRYYGFGLDSTMHHITDGHVAHHLFTRIPHYHLIEATDGVKKVLEPYAGGQYGYKYQINYDFFIRFLWYNIKLDYLVHKTKGIMQYRTTLEAAQKQQ</sequence>
<feature type="region of interest" description="Disordered" evidence="1">
    <location>
        <begin position="1"/>
        <end position="39"/>
    </location>
</feature>
<proteinExistence type="predicted"/>
<name>A0A9P1N136_9PELO</name>
<feature type="transmembrane region" description="Helical" evidence="2">
    <location>
        <begin position="94"/>
        <end position="114"/>
    </location>
</feature>
<dbReference type="GO" id="GO:0016491">
    <property type="term" value="F:oxidoreductase activity"/>
    <property type="evidence" value="ECO:0007669"/>
    <property type="project" value="InterPro"/>
</dbReference>
<evidence type="ECO:0000259" key="3">
    <source>
        <dbReference type="Pfam" id="PF00487"/>
    </source>
</evidence>
<dbReference type="Pfam" id="PF00487">
    <property type="entry name" value="FA_desaturase"/>
    <property type="match status" value="1"/>
</dbReference>
<keyword evidence="5" id="KW-1185">Reference proteome</keyword>
<feature type="transmembrane region" description="Helical" evidence="2">
    <location>
        <begin position="70"/>
        <end position="88"/>
    </location>
</feature>
<accession>A0A9P1N136</accession>
<evidence type="ECO:0000313" key="5">
    <source>
        <dbReference type="Proteomes" id="UP001152747"/>
    </source>
</evidence>
<protein>
    <recommendedName>
        <fullName evidence="3">Fatty acid desaturase domain-containing protein</fullName>
    </recommendedName>
</protein>
<dbReference type="Proteomes" id="UP001152747">
    <property type="component" value="Unassembled WGS sequence"/>
</dbReference>
<keyword evidence="2" id="KW-0812">Transmembrane</keyword>
<dbReference type="InterPro" id="IPR012171">
    <property type="entry name" value="Fatty_acid_desaturase"/>
</dbReference>
<reference evidence="4" key="1">
    <citation type="submission" date="2022-11" db="EMBL/GenBank/DDBJ databases">
        <authorList>
            <person name="Kikuchi T."/>
        </authorList>
    </citation>
    <scope>NUCLEOTIDE SEQUENCE</scope>
    <source>
        <strain evidence="4">PS1010</strain>
    </source>
</reference>
<dbReference type="CDD" id="cd03507">
    <property type="entry name" value="Delta12-FADS-like"/>
    <property type="match status" value="1"/>
</dbReference>
<dbReference type="AlphaFoldDB" id="A0A9P1N136"/>
<dbReference type="PANTHER" id="PTHR32100">
    <property type="entry name" value="OMEGA-6 FATTY ACID DESATURASE, CHLOROPLASTIC"/>
    <property type="match status" value="1"/>
</dbReference>
<gene>
    <name evidence="4" type="ORF">CAMP_LOCUS9734</name>
</gene>
<feature type="transmembrane region" description="Helical" evidence="2">
    <location>
        <begin position="226"/>
        <end position="247"/>
    </location>
</feature>
<feature type="compositionally biased region" description="Polar residues" evidence="1">
    <location>
        <begin position="7"/>
        <end position="21"/>
    </location>
</feature>